<organism evidence="2">
    <name type="scientific">mine drainage metagenome</name>
    <dbReference type="NCBI Taxonomy" id="410659"/>
    <lineage>
        <taxon>unclassified sequences</taxon>
        <taxon>metagenomes</taxon>
        <taxon>ecological metagenomes</taxon>
    </lineage>
</organism>
<dbReference type="Pfam" id="PF00239">
    <property type="entry name" value="Resolvase"/>
    <property type="match status" value="1"/>
</dbReference>
<dbReference type="PANTHER" id="PTHR30461:SF23">
    <property type="entry name" value="DNA RECOMBINASE-RELATED"/>
    <property type="match status" value="1"/>
</dbReference>
<dbReference type="InterPro" id="IPR006119">
    <property type="entry name" value="Resolv_N"/>
</dbReference>
<dbReference type="EMBL" id="AUZX01001415">
    <property type="protein sequence ID" value="EQD79153.1"/>
    <property type="molecule type" value="Genomic_DNA"/>
</dbReference>
<evidence type="ECO:0000259" key="1">
    <source>
        <dbReference type="PROSITE" id="PS51736"/>
    </source>
</evidence>
<reference evidence="2" key="1">
    <citation type="submission" date="2013-08" db="EMBL/GenBank/DDBJ databases">
        <authorList>
            <person name="Mendez C."/>
            <person name="Richter M."/>
            <person name="Ferrer M."/>
            <person name="Sanchez J."/>
        </authorList>
    </citation>
    <scope>NUCLEOTIDE SEQUENCE</scope>
</reference>
<dbReference type="InterPro" id="IPR050639">
    <property type="entry name" value="SSR_resolvase"/>
</dbReference>
<dbReference type="GO" id="GO:0003677">
    <property type="term" value="F:DNA binding"/>
    <property type="evidence" value="ECO:0007669"/>
    <property type="project" value="InterPro"/>
</dbReference>
<dbReference type="CDD" id="cd00338">
    <property type="entry name" value="Ser_Recombinase"/>
    <property type="match status" value="1"/>
</dbReference>
<accession>T1CCN8</accession>
<proteinExistence type="predicted"/>
<name>T1CCN8_9ZZZZ</name>
<protein>
    <submittedName>
        <fullName evidence="2">Protein containing Resolvase</fullName>
    </submittedName>
</protein>
<feature type="non-terminal residue" evidence="2">
    <location>
        <position position="104"/>
    </location>
</feature>
<sequence length="104" mass="11408">MDAQSVTVYVDPAESSMTLDRPGLTAMRLAIEQGRHNCVIVWDQDRLSRDAVGSLIMRDEILSAGCQLIFLQGGATTASPDDLLLYGIKALMAQSERIKIRART</sequence>
<dbReference type="PANTHER" id="PTHR30461">
    <property type="entry name" value="DNA-INVERTASE FROM LAMBDOID PROPHAGE"/>
    <property type="match status" value="1"/>
</dbReference>
<dbReference type="SUPFAM" id="SSF53041">
    <property type="entry name" value="Resolvase-like"/>
    <property type="match status" value="1"/>
</dbReference>
<dbReference type="SMART" id="SM00857">
    <property type="entry name" value="Resolvase"/>
    <property type="match status" value="1"/>
</dbReference>
<dbReference type="PROSITE" id="PS51736">
    <property type="entry name" value="RECOMBINASES_3"/>
    <property type="match status" value="1"/>
</dbReference>
<feature type="domain" description="Resolvase/invertase-type recombinase catalytic" evidence="1">
    <location>
        <begin position="1"/>
        <end position="104"/>
    </location>
</feature>
<comment type="caution">
    <text evidence="2">The sequence shown here is derived from an EMBL/GenBank/DDBJ whole genome shotgun (WGS) entry which is preliminary data.</text>
</comment>
<dbReference type="InterPro" id="IPR036162">
    <property type="entry name" value="Resolvase-like_N_sf"/>
</dbReference>
<evidence type="ECO:0000313" key="2">
    <source>
        <dbReference type="EMBL" id="EQD79153.1"/>
    </source>
</evidence>
<dbReference type="Gene3D" id="3.40.50.1390">
    <property type="entry name" value="Resolvase, N-terminal catalytic domain"/>
    <property type="match status" value="1"/>
</dbReference>
<gene>
    <name evidence="2" type="ORF">B1A_01887</name>
</gene>
<dbReference type="AlphaFoldDB" id="T1CCN8"/>
<reference evidence="2" key="2">
    <citation type="journal article" date="2014" name="ISME J.">
        <title>Microbial stratification in low pH oxic and suboxic macroscopic growths along an acid mine drainage.</title>
        <authorList>
            <person name="Mendez-Garcia C."/>
            <person name="Mesa V."/>
            <person name="Sprenger R.R."/>
            <person name="Richter M."/>
            <person name="Diez M.S."/>
            <person name="Solano J."/>
            <person name="Bargiela R."/>
            <person name="Golyshina O.V."/>
            <person name="Manteca A."/>
            <person name="Ramos J.L."/>
            <person name="Gallego J.R."/>
            <person name="Llorente I."/>
            <person name="Martins Dos Santos V.A."/>
            <person name="Jensen O.N."/>
            <person name="Pelaez A.I."/>
            <person name="Sanchez J."/>
            <person name="Ferrer M."/>
        </authorList>
    </citation>
    <scope>NUCLEOTIDE SEQUENCE</scope>
</reference>
<dbReference type="GO" id="GO:0000150">
    <property type="term" value="F:DNA strand exchange activity"/>
    <property type="evidence" value="ECO:0007669"/>
    <property type="project" value="InterPro"/>
</dbReference>